<keyword evidence="4" id="KW-1185">Reference proteome</keyword>
<dbReference type="SMART" id="SM00850">
    <property type="entry name" value="LytTR"/>
    <property type="match status" value="1"/>
</dbReference>
<dbReference type="AlphaFoldDB" id="A0A850HJ59"/>
<reference evidence="3" key="2">
    <citation type="submission" date="2020-02" db="EMBL/GenBank/DDBJ databases">
        <authorList>
            <person name="Littmann E."/>
            <person name="Sorbara M."/>
        </authorList>
    </citation>
    <scope>NUCLEOTIDE SEQUENCE</scope>
    <source>
        <strain evidence="3">MSK.17.11</strain>
        <strain evidence="2">MSK.17.38</strain>
    </source>
</reference>
<dbReference type="Proteomes" id="UP000528555">
    <property type="component" value="Unassembled WGS sequence"/>
</dbReference>
<dbReference type="GO" id="GO:0003677">
    <property type="term" value="F:DNA binding"/>
    <property type="evidence" value="ECO:0007669"/>
    <property type="project" value="InterPro"/>
</dbReference>
<sequence>MDEKTFLYTKQRATYIWKWINNEFKLLHLHCTMTRDIPLVGDFKIEDIHTCEKPDLRWYDYMLRVENERNTQRKHMTLKDNNGDIHYLLPAEILGVSISYRVATVYTASGNFFVHQTLNTIMDIFPNLMKVHKSWLVNPIYVRQVKRYQILLSNGLEVSIGKVDIMKPVNN</sequence>
<accession>A0A850HJ59</accession>
<evidence type="ECO:0000313" key="5">
    <source>
        <dbReference type="Proteomes" id="UP000701680"/>
    </source>
</evidence>
<reference evidence="4 5" key="1">
    <citation type="journal article" date="2020" name="Cell Host Microbe">
        <title>Functional and Genomic Variation between Human-Derived Isolates of Lachnospiraceae Reveals Inter- and Intra-Species Diversity.</title>
        <authorList>
            <person name="Sorbara M.T."/>
            <person name="Littmann E.R."/>
            <person name="Fontana E."/>
            <person name="Moody T.U."/>
            <person name="Kohout C.E."/>
            <person name="Gjonbalaj M."/>
            <person name="Eaton V."/>
            <person name="Seok R."/>
            <person name="Leiner I.M."/>
            <person name="Pamer E.G."/>
        </authorList>
    </citation>
    <scope>NUCLEOTIDE SEQUENCE [LARGE SCALE GENOMIC DNA]</scope>
    <source>
        <strain evidence="3 4">MSK.17.11</strain>
        <strain evidence="2 5">MSK.17.38</strain>
    </source>
</reference>
<gene>
    <name evidence="3" type="ORF">G5A66_10995</name>
    <name evidence="2" type="ORF">G5A75_11020</name>
</gene>
<evidence type="ECO:0000313" key="2">
    <source>
        <dbReference type="EMBL" id="NSK15382.1"/>
    </source>
</evidence>
<dbReference type="Gene3D" id="2.40.50.1020">
    <property type="entry name" value="LytTr DNA-binding domain"/>
    <property type="match status" value="1"/>
</dbReference>
<dbReference type="Proteomes" id="UP000701680">
    <property type="component" value="Unassembled WGS sequence"/>
</dbReference>
<evidence type="ECO:0000313" key="3">
    <source>
        <dbReference type="EMBL" id="NVH59155.1"/>
    </source>
</evidence>
<dbReference type="EMBL" id="JAAIUO010000008">
    <property type="protein sequence ID" value="NSK15382.1"/>
    <property type="molecule type" value="Genomic_DNA"/>
</dbReference>
<dbReference type="PROSITE" id="PS50930">
    <property type="entry name" value="HTH_LYTTR"/>
    <property type="match status" value="1"/>
</dbReference>
<dbReference type="InterPro" id="IPR007492">
    <property type="entry name" value="LytTR_DNA-bd_dom"/>
</dbReference>
<dbReference type="RefSeq" id="WP_173815043.1">
    <property type="nucleotide sequence ID" value="NZ_JAAITX010000008.1"/>
</dbReference>
<evidence type="ECO:0000313" key="4">
    <source>
        <dbReference type="Proteomes" id="UP000528555"/>
    </source>
</evidence>
<comment type="caution">
    <text evidence="3">The sequence shown here is derived from an EMBL/GenBank/DDBJ whole genome shotgun (WGS) entry which is preliminary data.</text>
</comment>
<proteinExistence type="predicted"/>
<feature type="domain" description="HTH LytTR-type" evidence="1">
    <location>
        <begin position="76"/>
        <end position="147"/>
    </location>
</feature>
<evidence type="ECO:0000259" key="1">
    <source>
        <dbReference type="PROSITE" id="PS50930"/>
    </source>
</evidence>
<protein>
    <submittedName>
        <fullName evidence="3">LytTR family transcriptional regulator</fullName>
    </submittedName>
</protein>
<organism evidence="3 4">
    <name type="scientific">Dorea phocaeensis</name>
    <dbReference type="NCBI Taxonomy" id="2040291"/>
    <lineage>
        <taxon>Bacteria</taxon>
        <taxon>Bacillati</taxon>
        <taxon>Bacillota</taxon>
        <taxon>Clostridia</taxon>
        <taxon>Lachnospirales</taxon>
        <taxon>Lachnospiraceae</taxon>
        <taxon>Dorea</taxon>
    </lineage>
</organism>
<dbReference type="EMBL" id="JAAITX010000008">
    <property type="protein sequence ID" value="NVH59155.1"/>
    <property type="molecule type" value="Genomic_DNA"/>
</dbReference>
<name>A0A850HJ59_9FIRM</name>
<dbReference type="Pfam" id="PF04397">
    <property type="entry name" value="LytTR"/>
    <property type="match status" value="1"/>
</dbReference>